<dbReference type="PANTHER" id="PTHR36840">
    <property type="entry name" value="BLL5714 PROTEIN"/>
    <property type="match status" value="1"/>
</dbReference>
<feature type="transmembrane region" description="Helical" evidence="2">
    <location>
        <begin position="105"/>
        <end position="126"/>
    </location>
</feature>
<sequence length="416" mass="44533">MSEETGTTTADGPSAEDRARLDREDREERELVREPDVNQESNRSATRLELFFDLAFVLFVAGCADMLAKDETITGGLRFAAVVAVGWWAWASATLYANRFDTDDAIFRLLTLIGMGGVIMMAAAADQVTGPAWTWFVVGYVVLRVMLALGYLRVWRTLPETRAGIRPYLIGHVAGGAFWLVSLTVPAPARYVLWAAGVLVDLLGPTLSARRPDAPPLHMEHLPERFGLFVILLLGESVAATVHGLHDGKWTSGVTVTAIAAFLLTAALWWSYFDLSGGAAKRRLVQEGGERTHQGVHDFYVYAHLPVAISLAAVAVGLEHAIAHGSDGHLPAGARGVLGIGLAGYLLSAAVIQGVLSGRHRAALIWPGLGIPAIVVITMLDLRPAVLVGLCAAVLVAGVVTGIRQHRHGEIKVAKV</sequence>
<evidence type="ECO:0000313" key="4">
    <source>
        <dbReference type="Proteomes" id="UP000245697"/>
    </source>
</evidence>
<gene>
    <name evidence="3" type="ORF">BC793_11245</name>
</gene>
<feature type="transmembrane region" description="Helical" evidence="2">
    <location>
        <begin position="338"/>
        <end position="356"/>
    </location>
</feature>
<name>A0A316FAE2_9ACTN</name>
<evidence type="ECO:0000256" key="1">
    <source>
        <dbReference type="SAM" id="MobiDB-lite"/>
    </source>
</evidence>
<feature type="transmembrane region" description="Helical" evidence="2">
    <location>
        <begin position="299"/>
        <end position="318"/>
    </location>
</feature>
<dbReference type="InterPro" id="IPR010640">
    <property type="entry name" value="Low_temperature_requirement_A"/>
</dbReference>
<feature type="transmembrane region" description="Helical" evidence="2">
    <location>
        <begin position="167"/>
        <end position="185"/>
    </location>
</feature>
<evidence type="ECO:0000256" key="2">
    <source>
        <dbReference type="SAM" id="Phobius"/>
    </source>
</evidence>
<feature type="transmembrane region" description="Helical" evidence="2">
    <location>
        <begin position="50"/>
        <end position="67"/>
    </location>
</feature>
<proteinExistence type="predicted"/>
<feature type="transmembrane region" description="Helical" evidence="2">
    <location>
        <begin position="363"/>
        <end position="380"/>
    </location>
</feature>
<keyword evidence="2" id="KW-1133">Transmembrane helix</keyword>
<dbReference type="AlphaFoldDB" id="A0A316FAE2"/>
<comment type="caution">
    <text evidence="3">The sequence shown here is derived from an EMBL/GenBank/DDBJ whole genome shotgun (WGS) entry which is preliminary data.</text>
</comment>
<keyword evidence="2" id="KW-0812">Transmembrane</keyword>
<evidence type="ECO:0000313" key="3">
    <source>
        <dbReference type="EMBL" id="PWK44170.1"/>
    </source>
</evidence>
<feature type="compositionally biased region" description="Basic and acidic residues" evidence="1">
    <location>
        <begin position="15"/>
        <end position="36"/>
    </location>
</feature>
<dbReference type="OrthoDB" id="7698234at2"/>
<keyword evidence="4" id="KW-1185">Reference proteome</keyword>
<reference evidence="3 4" key="1">
    <citation type="submission" date="2018-05" db="EMBL/GenBank/DDBJ databases">
        <title>Genomic Encyclopedia of Archaeal and Bacterial Type Strains, Phase II (KMG-II): from individual species to whole genera.</title>
        <authorList>
            <person name="Goeker M."/>
        </authorList>
    </citation>
    <scope>NUCLEOTIDE SEQUENCE [LARGE SCALE GENOMIC DNA]</scope>
    <source>
        <strain evidence="3 4">DSM 45184</strain>
    </source>
</reference>
<organism evidence="3 4">
    <name type="scientific">Actinoplanes xinjiangensis</name>
    <dbReference type="NCBI Taxonomy" id="512350"/>
    <lineage>
        <taxon>Bacteria</taxon>
        <taxon>Bacillati</taxon>
        <taxon>Actinomycetota</taxon>
        <taxon>Actinomycetes</taxon>
        <taxon>Micromonosporales</taxon>
        <taxon>Micromonosporaceae</taxon>
        <taxon>Actinoplanes</taxon>
    </lineage>
</organism>
<feature type="transmembrane region" description="Helical" evidence="2">
    <location>
        <begin position="386"/>
        <end position="403"/>
    </location>
</feature>
<keyword evidence="2" id="KW-0472">Membrane</keyword>
<feature type="transmembrane region" description="Helical" evidence="2">
    <location>
        <begin position="79"/>
        <end position="98"/>
    </location>
</feature>
<feature type="region of interest" description="Disordered" evidence="1">
    <location>
        <begin position="1"/>
        <end position="38"/>
    </location>
</feature>
<feature type="transmembrane region" description="Helical" evidence="2">
    <location>
        <begin position="252"/>
        <end position="273"/>
    </location>
</feature>
<feature type="transmembrane region" description="Helical" evidence="2">
    <location>
        <begin position="132"/>
        <end position="155"/>
    </location>
</feature>
<dbReference type="PANTHER" id="PTHR36840:SF1">
    <property type="entry name" value="BLL5714 PROTEIN"/>
    <property type="match status" value="1"/>
</dbReference>
<dbReference type="Proteomes" id="UP000245697">
    <property type="component" value="Unassembled WGS sequence"/>
</dbReference>
<dbReference type="RefSeq" id="WP_109596556.1">
    <property type="nucleotide sequence ID" value="NZ_BONA01000029.1"/>
</dbReference>
<accession>A0A316FAE2</accession>
<feature type="compositionally biased region" description="Polar residues" evidence="1">
    <location>
        <begin position="1"/>
        <end position="11"/>
    </location>
</feature>
<dbReference type="EMBL" id="QGGR01000012">
    <property type="protein sequence ID" value="PWK44170.1"/>
    <property type="molecule type" value="Genomic_DNA"/>
</dbReference>
<dbReference type="Pfam" id="PF06772">
    <property type="entry name" value="LtrA"/>
    <property type="match status" value="1"/>
</dbReference>
<protein>
    <submittedName>
        <fullName evidence="3">Low temperature requirement protein LtrA</fullName>
    </submittedName>
</protein>